<evidence type="ECO:0000313" key="4">
    <source>
        <dbReference type="Proteomes" id="UP000078387"/>
    </source>
</evidence>
<dbReference type="SUPFAM" id="SSF48350">
    <property type="entry name" value="GTPase activation domain, GAP"/>
    <property type="match status" value="1"/>
</dbReference>
<dbReference type="InterPro" id="IPR008936">
    <property type="entry name" value="Rho_GTPase_activation_prot"/>
</dbReference>
<feature type="region of interest" description="Disordered" evidence="1">
    <location>
        <begin position="577"/>
        <end position="605"/>
    </location>
</feature>
<accession>A0A175JT87</accession>
<feature type="domain" description="Rho-GAP" evidence="2">
    <location>
        <begin position="188"/>
        <end position="387"/>
    </location>
</feature>
<dbReference type="VEuPathDB" id="AmoebaDB:EHI_117610"/>
<name>A0A175JT87_ENTHI</name>
<dbReference type="InterPro" id="IPR000198">
    <property type="entry name" value="RhoGAP_dom"/>
</dbReference>
<dbReference type="Proteomes" id="UP000078387">
    <property type="component" value="Unassembled WGS sequence"/>
</dbReference>
<dbReference type="VEuPathDB" id="AmoebaDB:EHI5A_074800"/>
<proteinExistence type="predicted"/>
<dbReference type="VEuPathDB" id="AmoebaDB:KM1_018920"/>
<evidence type="ECO:0000256" key="1">
    <source>
        <dbReference type="SAM" id="MobiDB-lite"/>
    </source>
</evidence>
<dbReference type="AlphaFoldDB" id="A0A175JT87"/>
<dbReference type="FunFam" id="1.10.555.10:FF:000095">
    <property type="entry name" value="RhoGAP domain containing protein"/>
    <property type="match status" value="1"/>
</dbReference>
<dbReference type="Pfam" id="PF00620">
    <property type="entry name" value="RhoGAP"/>
    <property type="match status" value="1"/>
</dbReference>
<dbReference type="EMBL" id="BDEQ01000001">
    <property type="protein sequence ID" value="GAT96961.1"/>
    <property type="molecule type" value="Genomic_DNA"/>
</dbReference>
<dbReference type="VEuPathDB" id="AmoebaDB:EHI8A_181720"/>
<dbReference type="GO" id="GO:0007165">
    <property type="term" value="P:signal transduction"/>
    <property type="evidence" value="ECO:0007669"/>
    <property type="project" value="InterPro"/>
</dbReference>
<protein>
    <submittedName>
        <fullName evidence="3">Rhogap domain containing protein</fullName>
    </submittedName>
</protein>
<evidence type="ECO:0000259" key="2">
    <source>
        <dbReference type="PROSITE" id="PS50238"/>
    </source>
</evidence>
<comment type="caution">
    <text evidence="3">The sequence shown here is derived from an EMBL/GenBank/DDBJ whole genome shotgun (WGS) entry which is preliminary data.</text>
</comment>
<feature type="compositionally biased region" description="Polar residues" evidence="1">
    <location>
        <begin position="595"/>
        <end position="605"/>
    </location>
</feature>
<dbReference type="CDD" id="cd00159">
    <property type="entry name" value="RhoGAP"/>
    <property type="match status" value="1"/>
</dbReference>
<dbReference type="Gene3D" id="1.10.555.10">
    <property type="entry name" value="Rho GTPase activation protein"/>
    <property type="match status" value="1"/>
</dbReference>
<dbReference type="PANTHER" id="PTHR23179">
    <property type="entry name" value="T-CELL ACTIVATION RHO GTPASE ACTIVATING PROTEIN-RELATED"/>
    <property type="match status" value="1"/>
</dbReference>
<dbReference type="eggNOG" id="KOG4270">
    <property type="taxonomic scope" value="Eukaryota"/>
</dbReference>
<sequence>MKRFVQQSRPFYSEKIEEEELFWKRYESGFLEIRKCLEVIIFHLNSIKSLNLPRMTFHCKKDKGYIDEYQRCLNETLNNIQIFSDSLQSIIIKTSNMSSQFNALRKELKEDKKNYNHQLGILYIYHIKCNIEGFKVMKLISEASFNLFKNGGMVWDNININKLKQCSEREIIQYNMVKDEHFIEYYGNSLDVILQQEKRTSKQLPKMIEIMILLILENGMDFKGIFRFSPFANLKEIEEGTRRISVTDISEYSVDIIACLLKCFLQKMPIHIIDTMKSLEMISIFLKNKTEPTELKRELYKKIIFTLPDANITLLMNLCYLCNEINKKKELNGMSSKNLGVVLAPSILTLPDPEFLANSNIDPNTGKEVGYGIDILTFLIDEYPMIFKEELEKHERELVTIGSIQIQRSQSPSLFFKNEKNHKKKLSDNVIPNTEQVEIKEIHDSQNEKTDKISDELPVITTVTSINFGKFQRNNTITKIDNPNGKFGTFTPGLDSSSPCISSKEKRIILRSDRAHECIKVLDQIKQENTFDNNFFEQIDENGENHDSIKTRSSFTIKRSKYFNPITNKLSSSVISLKPNENSSEDETKLKDTSEQIQSNNISDV</sequence>
<dbReference type="GO" id="GO:0005096">
    <property type="term" value="F:GTPase activator activity"/>
    <property type="evidence" value="ECO:0007669"/>
    <property type="project" value="TreeGrafter"/>
</dbReference>
<organism evidence="3 4">
    <name type="scientific">Entamoeba histolytica</name>
    <dbReference type="NCBI Taxonomy" id="5759"/>
    <lineage>
        <taxon>Eukaryota</taxon>
        <taxon>Amoebozoa</taxon>
        <taxon>Evosea</taxon>
        <taxon>Archamoebae</taxon>
        <taxon>Mastigamoebida</taxon>
        <taxon>Entamoebidae</taxon>
        <taxon>Entamoeba</taxon>
    </lineage>
</organism>
<reference evidence="3 4" key="1">
    <citation type="submission" date="2016-05" db="EMBL/GenBank/DDBJ databases">
        <title>First whole genome sequencing of Entamoeba histolytica HM1:IMSS-clone-6.</title>
        <authorList>
            <person name="Mukherjee Avik.K."/>
            <person name="Izumyama S."/>
            <person name="Nakada-Tsukui K."/>
            <person name="Nozaki T."/>
        </authorList>
    </citation>
    <scope>NUCLEOTIDE SEQUENCE [LARGE SCALE GENOMIC DNA]</scope>
    <source>
        <strain evidence="3 4">HM1:IMSS clone 6</strain>
    </source>
</reference>
<dbReference type="PANTHER" id="PTHR23179:SF3">
    <property type="entry name" value="RHO GTPASE-ACTIVATING PROTEIN 20"/>
    <property type="match status" value="1"/>
</dbReference>
<dbReference type="VEuPathDB" id="AmoebaDB:EHI7A_045860"/>
<evidence type="ECO:0000313" key="3">
    <source>
        <dbReference type="EMBL" id="GAT96961.1"/>
    </source>
</evidence>
<dbReference type="SMART" id="SM00324">
    <property type="entry name" value="RhoGAP"/>
    <property type="match status" value="1"/>
</dbReference>
<gene>
    <name evidence="3" type="ORF">CL6EHI_117610</name>
</gene>
<dbReference type="PROSITE" id="PS50238">
    <property type="entry name" value="RHOGAP"/>
    <property type="match status" value="1"/>
</dbReference>